<keyword evidence="2" id="KW-0804">Transcription</keyword>
<evidence type="ECO:0000313" key="6">
    <source>
        <dbReference type="Proteomes" id="UP000052230"/>
    </source>
</evidence>
<evidence type="ECO:0000256" key="2">
    <source>
        <dbReference type="ARBA" id="ARBA00023163"/>
    </source>
</evidence>
<dbReference type="InterPro" id="IPR032428">
    <property type="entry name" value="TrfB"/>
</dbReference>
<evidence type="ECO:0000313" key="5">
    <source>
        <dbReference type="EMBL" id="MBD4338900.1"/>
    </source>
</evidence>
<dbReference type="KEGG" id="xcm:J164_00094"/>
<dbReference type="KEGG" id="xcu:J159_00095"/>
<sequence length="109" mass="12673">MQFQTLANFRLTEDEFEQIASKKKMMERSLQVAREIVVEGRGVTEAAEQSGMSKQQALEIKKRFYAGYMENLLVPPDWVRASVCAPQDMLDRFLAEVEQERMKYFSQKG</sequence>
<protein>
    <submittedName>
        <fullName evidence="4">Partition gene repressor</fullName>
    </submittedName>
    <submittedName>
        <fullName evidence="5">Transcriptional regulator</fullName>
    </submittedName>
</protein>
<reference evidence="4 6" key="1">
    <citation type="submission" date="2014-09" db="EMBL/GenBank/DDBJ databases">
        <authorList>
            <person name="Regsiter A."/>
        </authorList>
    </citation>
    <scope>NUCLEOTIDE SEQUENCE [LARGE SCALE GENOMIC DNA]</scope>
</reference>
<gene>
    <name evidence="5" type="ORF">GUH15_23170</name>
    <name evidence="4" type="ORF">XAC3562_1930011</name>
</gene>
<reference evidence="5" key="2">
    <citation type="submission" date="2020-01" db="EMBL/GenBank/DDBJ databases">
        <authorList>
            <person name="Richard D."/>
        </authorList>
    </citation>
    <scope>NUCLEOTIDE SEQUENCE</scope>
    <source>
        <strain evidence="5">JP541</strain>
    </source>
</reference>
<dbReference type="GeneID" id="66909203"/>
<dbReference type="Gene3D" id="1.10.10.2690">
    <property type="match status" value="1"/>
</dbReference>
<dbReference type="EMBL" id="CCXZ01000105">
    <property type="protein sequence ID" value="CEG15381.1"/>
    <property type="molecule type" value="Genomic_DNA"/>
</dbReference>
<keyword evidence="6" id="KW-1185">Reference proteome</keyword>
<dbReference type="Proteomes" id="UP000653002">
    <property type="component" value="Unassembled WGS sequence"/>
</dbReference>
<comment type="caution">
    <text evidence="4">The sequence shown here is derived from an EMBL/GenBank/DDBJ whole genome shotgun (WGS) entry which is preliminary data.</text>
</comment>
<dbReference type="EMBL" id="JAABFR010001809">
    <property type="protein sequence ID" value="MBD4338900.1"/>
    <property type="molecule type" value="Genomic_DNA"/>
</dbReference>
<organism evidence="4 6">
    <name type="scientific">Xanthomonas citri pv. citri</name>
    <dbReference type="NCBI Taxonomy" id="611301"/>
    <lineage>
        <taxon>Bacteria</taxon>
        <taxon>Pseudomonadati</taxon>
        <taxon>Pseudomonadota</taxon>
        <taxon>Gammaproteobacteria</taxon>
        <taxon>Lysobacterales</taxon>
        <taxon>Lysobacteraceae</taxon>
        <taxon>Xanthomonas</taxon>
    </lineage>
</organism>
<dbReference type="KEGG" id="xcn:J169_00091"/>
<evidence type="ECO:0000259" key="3">
    <source>
        <dbReference type="Pfam" id="PF16509"/>
    </source>
</evidence>
<dbReference type="Pfam" id="PF16509">
    <property type="entry name" value="KORA"/>
    <property type="match status" value="1"/>
</dbReference>
<accession>A0A0U5FE91</accession>
<evidence type="ECO:0000256" key="1">
    <source>
        <dbReference type="ARBA" id="ARBA00023015"/>
    </source>
</evidence>
<keyword evidence="1" id="KW-0805">Transcription regulation</keyword>
<feature type="domain" description="TrfB transcriptional repressor protein" evidence="3">
    <location>
        <begin position="11"/>
        <end position="89"/>
    </location>
</feature>
<dbReference type="AlphaFoldDB" id="A0A0U5FE91"/>
<evidence type="ECO:0000313" key="4">
    <source>
        <dbReference type="EMBL" id="CEG15381.1"/>
    </source>
</evidence>
<dbReference type="KEGG" id="xcw:J162_00094"/>
<dbReference type="InterPro" id="IPR053721">
    <property type="entry name" value="Fimbrial_Adhesin_Reg"/>
</dbReference>
<proteinExistence type="predicted"/>
<dbReference type="KEGG" id="xcf:J172_00087"/>
<dbReference type="RefSeq" id="WP_011052996.1">
    <property type="nucleotide sequence ID" value="NZ_CAVLHM010000030.1"/>
</dbReference>
<dbReference type="Proteomes" id="UP000052230">
    <property type="component" value="Unassembled WGS sequence"/>
</dbReference>
<dbReference type="KEGG" id="xcr:J163_00094"/>
<name>A0A0U5FE91_XANCI</name>